<dbReference type="EMBL" id="JPKZ01001757">
    <property type="protein sequence ID" value="KHN80224.1"/>
    <property type="molecule type" value="Genomic_DNA"/>
</dbReference>
<feature type="non-terminal residue" evidence="1">
    <location>
        <position position="1"/>
    </location>
</feature>
<organism evidence="1 2">
    <name type="scientific">Toxocara canis</name>
    <name type="common">Canine roundworm</name>
    <dbReference type="NCBI Taxonomy" id="6265"/>
    <lineage>
        <taxon>Eukaryota</taxon>
        <taxon>Metazoa</taxon>
        <taxon>Ecdysozoa</taxon>
        <taxon>Nematoda</taxon>
        <taxon>Chromadorea</taxon>
        <taxon>Rhabditida</taxon>
        <taxon>Spirurina</taxon>
        <taxon>Ascaridomorpha</taxon>
        <taxon>Ascaridoidea</taxon>
        <taxon>Toxocaridae</taxon>
        <taxon>Toxocara</taxon>
    </lineage>
</organism>
<keyword evidence="2" id="KW-1185">Reference proteome</keyword>
<evidence type="ECO:0000313" key="1">
    <source>
        <dbReference type="EMBL" id="KHN80224.1"/>
    </source>
</evidence>
<evidence type="ECO:0000313" key="2">
    <source>
        <dbReference type="Proteomes" id="UP000031036"/>
    </source>
</evidence>
<dbReference type="Proteomes" id="UP000031036">
    <property type="component" value="Unassembled WGS sequence"/>
</dbReference>
<name>A0A0B2VFI1_TOXCA</name>
<protein>
    <submittedName>
        <fullName evidence="1">Uncharacterized protein</fullName>
    </submittedName>
</protein>
<sequence length="153" mass="16765">RSSAQLADSVMRVALSPLMLPLVAPSSSSLLLNTPDQVHLSNTCQKETTPIHSSTSCSRAGMSESGTECNGNKTDLLEAIVFSSLYGYQAIPIRIKILLHRALSGIDDDKADALIQRAGWTKEDFQRGFIDEICFHQFMECSKPAEYGQEINS</sequence>
<accession>A0A0B2VFI1</accession>
<dbReference type="AlphaFoldDB" id="A0A0B2VFI1"/>
<comment type="caution">
    <text evidence="1">The sequence shown here is derived from an EMBL/GenBank/DDBJ whole genome shotgun (WGS) entry which is preliminary data.</text>
</comment>
<reference evidence="1 2" key="1">
    <citation type="submission" date="2014-11" db="EMBL/GenBank/DDBJ databases">
        <title>Genetic blueprint of the zoonotic pathogen Toxocara canis.</title>
        <authorList>
            <person name="Zhu X.-Q."/>
            <person name="Korhonen P.K."/>
            <person name="Cai H."/>
            <person name="Young N.D."/>
            <person name="Nejsum P."/>
            <person name="von Samson-Himmelstjerna G."/>
            <person name="Boag P.R."/>
            <person name="Tan P."/>
            <person name="Li Q."/>
            <person name="Min J."/>
            <person name="Yang Y."/>
            <person name="Wang X."/>
            <person name="Fang X."/>
            <person name="Hall R.S."/>
            <person name="Hofmann A."/>
            <person name="Sternberg P.W."/>
            <person name="Jex A.R."/>
            <person name="Gasser R.B."/>
        </authorList>
    </citation>
    <scope>NUCLEOTIDE SEQUENCE [LARGE SCALE GENOMIC DNA]</scope>
    <source>
        <strain evidence="1">PN_DK_2014</strain>
    </source>
</reference>
<dbReference type="OrthoDB" id="10070972at2759"/>
<proteinExistence type="predicted"/>
<gene>
    <name evidence="1" type="ORF">Tcan_03255</name>
</gene>